<keyword evidence="1" id="KW-0812">Transmembrane</keyword>
<evidence type="ECO:0000313" key="2">
    <source>
        <dbReference type="EMBL" id="GAA4486802.1"/>
    </source>
</evidence>
<organism evidence="2 3">
    <name type="scientific">Microbacterium panaciterrae</name>
    <dbReference type="NCBI Taxonomy" id="985759"/>
    <lineage>
        <taxon>Bacteria</taxon>
        <taxon>Bacillati</taxon>
        <taxon>Actinomycetota</taxon>
        <taxon>Actinomycetes</taxon>
        <taxon>Micrococcales</taxon>
        <taxon>Microbacteriaceae</taxon>
        <taxon>Microbacterium</taxon>
    </lineage>
</organism>
<dbReference type="Proteomes" id="UP001500731">
    <property type="component" value="Unassembled WGS sequence"/>
</dbReference>
<accession>A0ABP8PFU6</accession>
<gene>
    <name evidence="2" type="ORF">GCM10023171_23510</name>
</gene>
<feature type="transmembrane region" description="Helical" evidence="1">
    <location>
        <begin position="29"/>
        <end position="47"/>
    </location>
</feature>
<dbReference type="Pfam" id="PF10823">
    <property type="entry name" value="DUF2568"/>
    <property type="match status" value="1"/>
</dbReference>
<keyword evidence="3" id="KW-1185">Reference proteome</keyword>
<feature type="transmembrane region" description="Helical" evidence="1">
    <location>
        <begin position="53"/>
        <end position="70"/>
    </location>
</feature>
<keyword evidence="1" id="KW-1133">Transmembrane helix</keyword>
<keyword evidence="1" id="KW-0472">Membrane</keyword>
<dbReference type="RefSeq" id="WP_345187189.1">
    <property type="nucleotide sequence ID" value="NZ_BAABGP010000016.1"/>
</dbReference>
<dbReference type="EMBL" id="BAABGP010000016">
    <property type="protein sequence ID" value="GAA4486802.1"/>
    <property type="molecule type" value="Genomic_DNA"/>
</dbReference>
<proteinExistence type="predicted"/>
<sequence>MSADPAGSGAPDPFLDGGPALRTALVVRFLLELALLAGAATAAWRLVPGEVSWLAASATIIAFAVVWGLFLSPKAKIGIPPAGRMCLEIVLFGGVGAALWVTGLGGAGAVLVVIWILDLVALAVLQR</sequence>
<comment type="caution">
    <text evidence="2">The sequence shown here is derived from an EMBL/GenBank/DDBJ whole genome shotgun (WGS) entry which is preliminary data.</text>
</comment>
<name>A0ABP8PFU6_9MICO</name>
<evidence type="ECO:0000313" key="3">
    <source>
        <dbReference type="Proteomes" id="UP001500731"/>
    </source>
</evidence>
<evidence type="ECO:0008006" key="4">
    <source>
        <dbReference type="Google" id="ProtNLM"/>
    </source>
</evidence>
<protein>
    <recommendedName>
        <fullName evidence="4">DUF2568 domain-containing protein</fullName>
    </recommendedName>
</protein>
<reference evidence="3" key="1">
    <citation type="journal article" date="2019" name="Int. J. Syst. Evol. Microbiol.">
        <title>The Global Catalogue of Microorganisms (GCM) 10K type strain sequencing project: providing services to taxonomists for standard genome sequencing and annotation.</title>
        <authorList>
            <consortium name="The Broad Institute Genomics Platform"/>
            <consortium name="The Broad Institute Genome Sequencing Center for Infectious Disease"/>
            <person name="Wu L."/>
            <person name="Ma J."/>
        </authorList>
    </citation>
    <scope>NUCLEOTIDE SEQUENCE [LARGE SCALE GENOMIC DNA]</scope>
    <source>
        <strain evidence="3">JCM 17839</strain>
    </source>
</reference>
<dbReference type="InterPro" id="IPR021214">
    <property type="entry name" value="DUF2568"/>
</dbReference>
<evidence type="ECO:0000256" key="1">
    <source>
        <dbReference type="SAM" id="Phobius"/>
    </source>
</evidence>